<comment type="caution">
    <text evidence="2">The sequence shown here is derived from an EMBL/GenBank/DDBJ whole genome shotgun (WGS) entry which is preliminary data.</text>
</comment>
<evidence type="ECO:0000313" key="3">
    <source>
        <dbReference type="Proteomes" id="UP000295334"/>
    </source>
</evidence>
<feature type="chain" id="PRO_5020948386" description="Outer membrane lipoprotein carrier protein LolA" evidence="1">
    <location>
        <begin position="26"/>
        <end position="252"/>
    </location>
</feature>
<organism evidence="2 3">
    <name type="scientific">Flaviaesturariibacter flavus</name>
    <dbReference type="NCBI Taxonomy" id="2502780"/>
    <lineage>
        <taxon>Bacteria</taxon>
        <taxon>Pseudomonadati</taxon>
        <taxon>Bacteroidota</taxon>
        <taxon>Chitinophagia</taxon>
        <taxon>Chitinophagales</taxon>
        <taxon>Chitinophagaceae</taxon>
        <taxon>Flaviaestuariibacter</taxon>
    </lineage>
</organism>
<keyword evidence="1" id="KW-0732">Signal</keyword>
<accession>A0A4R1BLX0</accession>
<dbReference type="AlphaFoldDB" id="A0A4R1BLX0"/>
<evidence type="ECO:0000313" key="2">
    <source>
        <dbReference type="EMBL" id="TCJ18413.1"/>
    </source>
</evidence>
<name>A0A4R1BLX0_9BACT</name>
<dbReference type="RefSeq" id="WP_131447114.1">
    <property type="nucleotide sequence ID" value="NZ_SJZI01000005.1"/>
</dbReference>
<protein>
    <recommendedName>
        <fullName evidence="4">Outer membrane lipoprotein carrier protein LolA</fullName>
    </recommendedName>
</protein>
<dbReference type="EMBL" id="SJZI01000005">
    <property type="protein sequence ID" value="TCJ18413.1"/>
    <property type="molecule type" value="Genomic_DNA"/>
</dbReference>
<feature type="signal peptide" evidence="1">
    <location>
        <begin position="1"/>
        <end position="25"/>
    </location>
</feature>
<reference evidence="2 3" key="1">
    <citation type="submission" date="2019-03" db="EMBL/GenBank/DDBJ databases">
        <authorList>
            <person name="Kim M.K.M."/>
        </authorList>
    </citation>
    <scope>NUCLEOTIDE SEQUENCE [LARGE SCALE GENOMIC DNA]</scope>
    <source>
        <strain evidence="2 3">17J68-12</strain>
    </source>
</reference>
<evidence type="ECO:0008006" key="4">
    <source>
        <dbReference type="Google" id="ProtNLM"/>
    </source>
</evidence>
<proteinExistence type="predicted"/>
<evidence type="ECO:0000256" key="1">
    <source>
        <dbReference type="SAM" id="SignalP"/>
    </source>
</evidence>
<dbReference type="OrthoDB" id="651756at2"/>
<keyword evidence="3" id="KW-1185">Reference proteome</keyword>
<dbReference type="Proteomes" id="UP000295334">
    <property type="component" value="Unassembled WGS sequence"/>
</dbReference>
<sequence>MRKYIWLVAGTFLTMLLFAAGPMWAQGDRSPEADRLLQGMMTQFKQEQSLSFDIRYRYSMATSPGIFLDSLNGTFKSSGGRMWYRLDSTETLLAKELTVIVFHEDRLIYLSRPAAGATQMNPAALLDSMLLKYKGMKASVSGKPGAQVLHLDMPPGTTYKKIDYYFGKAGYFPARVMCLVPSKALLDPAVQPKELSDEWCWVEVTFQNVRTEKIDDSVFATDRYILRKEKEFVPAPAFATYRVFIGAPELND</sequence>
<gene>
    <name evidence="2" type="ORF">EPD60_04045</name>
</gene>